<dbReference type="EMBL" id="VSSQ01021006">
    <property type="protein sequence ID" value="MPM66317.1"/>
    <property type="molecule type" value="Genomic_DNA"/>
</dbReference>
<comment type="caution">
    <text evidence="1">The sequence shown here is derived from an EMBL/GenBank/DDBJ whole genome shotgun (WGS) entry which is preliminary data.</text>
</comment>
<name>A0A645BM58_9ZZZZ</name>
<proteinExistence type="predicted"/>
<dbReference type="AlphaFoldDB" id="A0A645BM58"/>
<protein>
    <submittedName>
        <fullName evidence="1">Uncharacterized protein</fullName>
    </submittedName>
</protein>
<reference evidence="1" key="1">
    <citation type="submission" date="2019-08" db="EMBL/GenBank/DDBJ databases">
        <authorList>
            <person name="Kucharzyk K."/>
            <person name="Murdoch R.W."/>
            <person name="Higgins S."/>
            <person name="Loffler F."/>
        </authorList>
    </citation>
    <scope>NUCLEOTIDE SEQUENCE</scope>
</reference>
<sequence length="224" mass="24011">MTSYIVLINTNKGLGYFIPGMVYSLNTGLGSFGVSVIPQGGGNTTTPVPILVDGQVTTTAPIVSVGEDTTPDIPFQGDGDGYPYTHEFEFTIQNNFDSFDLYDAIGGRKATIATAQLKVSLGDPTKQYGVQIAFTTTAPGLDFEMHLNGDPSQYALPYYLYLNGEYMPKNVFTLWDGIYVLSTGSITIERSITVAVKEGTELSGAPEGTYSDTVTVVIIPLDSI</sequence>
<organism evidence="1">
    <name type="scientific">bioreactor metagenome</name>
    <dbReference type="NCBI Taxonomy" id="1076179"/>
    <lineage>
        <taxon>unclassified sequences</taxon>
        <taxon>metagenomes</taxon>
        <taxon>ecological metagenomes</taxon>
    </lineage>
</organism>
<gene>
    <name evidence="1" type="ORF">SDC9_113224</name>
</gene>
<accession>A0A645BM58</accession>
<evidence type="ECO:0000313" key="1">
    <source>
        <dbReference type="EMBL" id="MPM66317.1"/>
    </source>
</evidence>